<feature type="domain" description="ADAMTS/ADAMTS-like cysteine-rich" evidence="6">
    <location>
        <begin position="79"/>
        <end position="132"/>
    </location>
</feature>
<keyword evidence="5" id="KW-1015">Disulfide bond</keyword>
<dbReference type="PROSITE" id="PS50092">
    <property type="entry name" value="TSP1"/>
    <property type="match status" value="2"/>
</dbReference>
<dbReference type="Pfam" id="PF19030">
    <property type="entry name" value="TSP1_ADAMTS"/>
    <property type="match status" value="3"/>
</dbReference>
<dbReference type="GO" id="GO:0030198">
    <property type="term" value="P:extracellular matrix organization"/>
    <property type="evidence" value="ECO:0007669"/>
    <property type="project" value="InterPro"/>
</dbReference>
<dbReference type="PANTHER" id="PTHR13723">
    <property type="entry name" value="ADAMTS A DISINTEGRIN AND METALLOPROTEASE WITH THROMBOSPONDIN MOTIFS PROTEASE"/>
    <property type="match status" value="1"/>
</dbReference>
<evidence type="ECO:0000313" key="7">
    <source>
        <dbReference type="EMBL" id="CAH2014757.1"/>
    </source>
</evidence>
<dbReference type="FunFam" id="2.20.100.10:FF:000005">
    <property type="entry name" value="ADAM metallopeptidase with thrombospondin type 1 motif 9"/>
    <property type="match status" value="1"/>
</dbReference>
<dbReference type="Proteomes" id="UP001152888">
    <property type="component" value="Unassembled WGS sequence"/>
</dbReference>
<dbReference type="PANTHER" id="PTHR13723:SF281">
    <property type="entry name" value="PAPILIN"/>
    <property type="match status" value="1"/>
</dbReference>
<evidence type="ECO:0000256" key="2">
    <source>
        <dbReference type="ARBA" id="ARBA00022525"/>
    </source>
</evidence>
<keyword evidence="2" id="KW-0964">Secreted</keyword>
<dbReference type="Gene3D" id="2.20.100.10">
    <property type="entry name" value="Thrombospondin type-1 (TSP1) repeat"/>
    <property type="match status" value="3"/>
</dbReference>
<dbReference type="PRINTS" id="PR01857">
    <property type="entry name" value="ADAMTSFAMILY"/>
</dbReference>
<dbReference type="InterPro" id="IPR050439">
    <property type="entry name" value="ADAMTS_ADAMTS-like"/>
</dbReference>
<protein>
    <recommendedName>
        <fullName evidence="6">ADAMTS/ADAMTS-like cysteine-rich domain-containing protein</fullName>
    </recommendedName>
</protein>
<keyword evidence="3" id="KW-0732">Signal</keyword>
<dbReference type="InterPro" id="IPR013273">
    <property type="entry name" value="ADAMTS/ADAMTS-like"/>
</dbReference>
<evidence type="ECO:0000256" key="1">
    <source>
        <dbReference type="ARBA" id="ARBA00004613"/>
    </source>
</evidence>
<dbReference type="GO" id="GO:0004222">
    <property type="term" value="F:metalloendopeptidase activity"/>
    <property type="evidence" value="ECO:0007669"/>
    <property type="project" value="TreeGrafter"/>
</dbReference>
<sequence length="368" mass="40516">FQPCPEHRDFRASQCSAFDSVPYESTLYTWQPHYTDDVTHPHGACVLVCKGRPRLDEDSNDANPEAGGGNGREYVMVVAKLAEKAHDGTRCRPGSLDMCIDGQCRRIGCDLRIDSIKQVDECGVCGGDGSSCSRPLYHWALTSSSLCSATCGGGYKMSRPVCKNRVTGDEVEEELCNDSQQPKPSVVECNTQNCPPKWFAEEWGPCTASCGGGTRIREVYCMEENNNTRIKVDDIKCGGHKPWFQDACNQMDCPTWYTTKWSGCSVSCGEGLQSRTVECRDSKHQLSMSCPPASKPSSTKTCSTGIHCPFSMEGSEELLPGLYHTQPLVQPYPPPPVPQKLIGEQNLPTEPRWVGYAYRLFGNGEIIA</sequence>
<name>A0A9P0MLH6_ACAOB</name>
<reference evidence="7" key="1">
    <citation type="submission" date="2022-03" db="EMBL/GenBank/DDBJ databases">
        <authorList>
            <person name="Sayadi A."/>
        </authorList>
    </citation>
    <scope>NUCLEOTIDE SEQUENCE</scope>
</reference>
<comment type="caution">
    <text evidence="7">The sequence shown here is derived from an EMBL/GenBank/DDBJ whole genome shotgun (WGS) entry which is preliminary data.</text>
</comment>
<dbReference type="OrthoDB" id="5948003at2759"/>
<dbReference type="Pfam" id="PF19236">
    <property type="entry name" value="ADAMTS_CR_3"/>
    <property type="match status" value="1"/>
</dbReference>
<dbReference type="AlphaFoldDB" id="A0A9P0MLH6"/>
<dbReference type="SMART" id="SM00209">
    <property type="entry name" value="TSP1"/>
    <property type="match status" value="3"/>
</dbReference>
<dbReference type="SUPFAM" id="SSF82895">
    <property type="entry name" value="TSP-1 type 1 repeat"/>
    <property type="match status" value="3"/>
</dbReference>
<feature type="non-terminal residue" evidence="7">
    <location>
        <position position="1"/>
    </location>
</feature>
<dbReference type="InterPro" id="IPR045371">
    <property type="entry name" value="ADAMTS_CR_3"/>
</dbReference>
<dbReference type="GO" id="GO:0006508">
    <property type="term" value="P:proteolysis"/>
    <property type="evidence" value="ECO:0007669"/>
    <property type="project" value="TreeGrafter"/>
</dbReference>
<comment type="subcellular location">
    <subcellularLocation>
        <location evidence="1">Secreted</location>
    </subcellularLocation>
</comment>
<dbReference type="GO" id="GO:0005576">
    <property type="term" value="C:extracellular region"/>
    <property type="evidence" value="ECO:0007669"/>
    <property type="project" value="UniProtKB-SubCell"/>
</dbReference>
<keyword evidence="4" id="KW-0677">Repeat</keyword>
<organism evidence="7 8">
    <name type="scientific">Acanthoscelides obtectus</name>
    <name type="common">Bean weevil</name>
    <name type="synonym">Bruchus obtectus</name>
    <dbReference type="NCBI Taxonomy" id="200917"/>
    <lineage>
        <taxon>Eukaryota</taxon>
        <taxon>Metazoa</taxon>
        <taxon>Ecdysozoa</taxon>
        <taxon>Arthropoda</taxon>
        <taxon>Hexapoda</taxon>
        <taxon>Insecta</taxon>
        <taxon>Pterygota</taxon>
        <taxon>Neoptera</taxon>
        <taxon>Endopterygota</taxon>
        <taxon>Coleoptera</taxon>
        <taxon>Polyphaga</taxon>
        <taxon>Cucujiformia</taxon>
        <taxon>Chrysomeloidea</taxon>
        <taxon>Chrysomelidae</taxon>
        <taxon>Bruchinae</taxon>
        <taxon>Bruchini</taxon>
        <taxon>Acanthoscelides</taxon>
    </lineage>
</organism>
<evidence type="ECO:0000256" key="5">
    <source>
        <dbReference type="ARBA" id="ARBA00023157"/>
    </source>
</evidence>
<proteinExistence type="predicted"/>
<dbReference type="InterPro" id="IPR036383">
    <property type="entry name" value="TSP1_rpt_sf"/>
</dbReference>
<gene>
    <name evidence="7" type="ORF">ACAOBT_LOCUS34343</name>
</gene>
<dbReference type="GO" id="GO:0031012">
    <property type="term" value="C:extracellular matrix"/>
    <property type="evidence" value="ECO:0007669"/>
    <property type="project" value="TreeGrafter"/>
</dbReference>
<keyword evidence="8" id="KW-1185">Reference proteome</keyword>
<evidence type="ECO:0000256" key="4">
    <source>
        <dbReference type="ARBA" id="ARBA00022737"/>
    </source>
</evidence>
<evidence type="ECO:0000313" key="8">
    <source>
        <dbReference type="Proteomes" id="UP001152888"/>
    </source>
</evidence>
<accession>A0A9P0MLH6</accession>
<evidence type="ECO:0000256" key="3">
    <source>
        <dbReference type="ARBA" id="ARBA00022729"/>
    </source>
</evidence>
<evidence type="ECO:0000259" key="6">
    <source>
        <dbReference type="Pfam" id="PF19236"/>
    </source>
</evidence>
<dbReference type="EMBL" id="CAKOFQ010008551">
    <property type="protein sequence ID" value="CAH2014757.1"/>
    <property type="molecule type" value="Genomic_DNA"/>
</dbReference>
<dbReference type="InterPro" id="IPR000884">
    <property type="entry name" value="TSP1_rpt"/>
</dbReference>